<sequence>MRPENLELITELRHALHAHPELSGQEVETRRRLQDFIKQHTDFQVHDEGSWFWVEVPPRGRAAIPESAASSSHQTDAPAIAFRADMDALPILETLDLPHCSQNRGVSHKCGHDGHSAALAGLALELQARPPEREVILIFQHAEEIGAGGFPASRLLERKPIAAVYAFHNWSGIPRGCVATRVGVSQCASLGLTVRMRGVTAHASQPEDGRNPAIALSKLALFSEELAGVQHLGHTNPHFKDLALSTIVNLEAGAKDFGISASAGELSLTLRAREEADLEKLKDLILETAEQLANEGGFQLTSALHDVFPETRNSPESVAVVERSAGRAGLPLVQLEVPYRASEDFGHYLKLTKGAMVYIGNGEDYPPIHTDKFDFVDSNLEVAVNLWLAILAESN</sequence>
<evidence type="ECO:0000259" key="1">
    <source>
        <dbReference type="Pfam" id="PF07687"/>
    </source>
</evidence>
<keyword evidence="3" id="KW-1185">Reference proteome</keyword>
<dbReference type="Gene3D" id="3.40.630.10">
    <property type="entry name" value="Zn peptidases"/>
    <property type="match status" value="1"/>
</dbReference>
<accession>A0A7K0K3M4</accession>
<dbReference type="InterPro" id="IPR002933">
    <property type="entry name" value="Peptidase_M20"/>
</dbReference>
<dbReference type="RefSeq" id="WP_154545390.1">
    <property type="nucleotide sequence ID" value="NZ_VUMY01000013.1"/>
</dbReference>
<dbReference type="SUPFAM" id="SSF55031">
    <property type="entry name" value="Bacterial exopeptidase dimerisation domain"/>
    <property type="match status" value="1"/>
</dbReference>
<dbReference type="InterPro" id="IPR011650">
    <property type="entry name" value="Peptidase_M20_dimer"/>
</dbReference>
<dbReference type="Gene3D" id="3.30.70.360">
    <property type="match status" value="1"/>
</dbReference>
<dbReference type="InterPro" id="IPR017439">
    <property type="entry name" value="Amidohydrolase"/>
</dbReference>
<keyword evidence="2" id="KW-0378">Hydrolase</keyword>
<dbReference type="Pfam" id="PF01546">
    <property type="entry name" value="Peptidase_M20"/>
    <property type="match status" value="1"/>
</dbReference>
<dbReference type="PANTHER" id="PTHR11014:SF169">
    <property type="entry name" value="CLAN MH, FAMILY M20, PEPTIDASE T-LIKE METALLOPEPTIDASE"/>
    <property type="match status" value="1"/>
</dbReference>
<gene>
    <name evidence="2" type="ORF">FYJ63_07545</name>
</gene>
<dbReference type="SUPFAM" id="SSF53187">
    <property type="entry name" value="Zn-dependent exopeptidases"/>
    <property type="match status" value="1"/>
</dbReference>
<dbReference type="Pfam" id="PF07687">
    <property type="entry name" value="M20_dimer"/>
    <property type="match status" value="1"/>
</dbReference>
<name>A0A7K0K3M4_9ACTO</name>
<dbReference type="PANTHER" id="PTHR11014">
    <property type="entry name" value="PEPTIDASE M20 FAMILY MEMBER"/>
    <property type="match status" value="1"/>
</dbReference>
<comment type="caution">
    <text evidence="2">The sequence shown here is derived from an EMBL/GenBank/DDBJ whole genome shotgun (WGS) entry which is preliminary data.</text>
</comment>
<dbReference type="Proteomes" id="UP000442535">
    <property type="component" value="Unassembled WGS sequence"/>
</dbReference>
<reference evidence="2 3" key="1">
    <citation type="submission" date="2019-08" db="EMBL/GenBank/DDBJ databases">
        <title>In-depth cultivation of the pig gut microbiome towards novel bacterial diversity and tailored functional studies.</title>
        <authorList>
            <person name="Wylensek D."/>
            <person name="Hitch T.C.A."/>
            <person name="Clavel T."/>
        </authorList>
    </citation>
    <scope>NUCLEOTIDE SEQUENCE [LARGE SCALE GENOMIC DNA]</scope>
    <source>
        <strain evidence="2 3">RF-GAM-744-WT-7</strain>
    </source>
</reference>
<dbReference type="AlphaFoldDB" id="A0A7K0K3M4"/>
<feature type="domain" description="Peptidase M20 dimerisation" evidence="1">
    <location>
        <begin position="188"/>
        <end position="294"/>
    </location>
</feature>
<proteinExistence type="predicted"/>
<dbReference type="GO" id="GO:0016787">
    <property type="term" value="F:hydrolase activity"/>
    <property type="evidence" value="ECO:0007669"/>
    <property type="project" value="UniProtKB-KW"/>
</dbReference>
<evidence type="ECO:0000313" key="3">
    <source>
        <dbReference type="Proteomes" id="UP000442535"/>
    </source>
</evidence>
<dbReference type="EMBL" id="VUMY01000013">
    <property type="protein sequence ID" value="MST50087.1"/>
    <property type="molecule type" value="Genomic_DNA"/>
</dbReference>
<dbReference type="NCBIfam" id="TIGR01891">
    <property type="entry name" value="amidohydrolases"/>
    <property type="match status" value="1"/>
</dbReference>
<organism evidence="2 3">
    <name type="scientific">Mobiluncus porci</name>
    <dbReference type="NCBI Taxonomy" id="2652278"/>
    <lineage>
        <taxon>Bacteria</taxon>
        <taxon>Bacillati</taxon>
        <taxon>Actinomycetota</taxon>
        <taxon>Actinomycetes</taxon>
        <taxon>Actinomycetales</taxon>
        <taxon>Actinomycetaceae</taxon>
        <taxon>Mobiluncus</taxon>
    </lineage>
</organism>
<protein>
    <submittedName>
        <fullName evidence="2">Amidohydrolase</fullName>
    </submittedName>
</protein>
<dbReference type="InterPro" id="IPR036264">
    <property type="entry name" value="Bact_exopeptidase_dim_dom"/>
</dbReference>
<evidence type="ECO:0000313" key="2">
    <source>
        <dbReference type="EMBL" id="MST50087.1"/>
    </source>
</evidence>